<feature type="domain" description="Glycosyl transferase family 1" evidence="1">
    <location>
        <begin position="190"/>
        <end position="345"/>
    </location>
</feature>
<dbReference type="Gene3D" id="3.40.50.2000">
    <property type="entry name" value="Glycogen Phosphorylase B"/>
    <property type="match status" value="2"/>
</dbReference>
<dbReference type="SUPFAM" id="SSF53756">
    <property type="entry name" value="UDP-Glycosyltransferase/glycogen phosphorylase"/>
    <property type="match status" value="1"/>
</dbReference>
<gene>
    <name evidence="3" type="ordered locus">Sta7437_1852</name>
</gene>
<keyword evidence="4" id="KW-1185">Reference proteome</keyword>
<dbReference type="PANTHER" id="PTHR12526">
    <property type="entry name" value="GLYCOSYLTRANSFERASE"/>
    <property type="match status" value="1"/>
</dbReference>
<evidence type="ECO:0000313" key="3">
    <source>
        <dbReference type="EMBL" id="AFZ35408.1"/>
    </source>
</evidence>
<name>K9XS96_STAC7</name>
<feature type="domain" description="Glycosyltransferase subfamily 4-like N-terminal" evidence="2">
    <location>
        <begin position="14"/>
        <end position="171"/>
    </location>
</feature>
<sequence length="364" mass="39487">MAKLTVFLTSLDGGGAERSMVNLINGLVQQGITVDLILVKREGPFVPLVDPQVNMIDFGGKRLIASIGDLVNYLKREQPQALLSSLEDTNVVAIAAKHLARVATKVVVNVQNTVSQEFKHGTSLKKRLAPIMVRLFYPWSNAIVPVSQGVADDLIKLGLSPQLIQVIHNPVVTPEIAQKVNEPVTHPWFAPNQPPVIVGVGRLDKQKDFPTLIRALAKVRQQIPARLMILGEGSDRSSLEALVKQLDLTEAVALPGFVNNPYAYMAKASVFVLSSLYEGLPTVLIEAMAGGTPVVATNCPSGPWEILAGGKYGKLVEIGDIQGIAQAIIATLQQPLDSELLKQRAFEFSLEKSIEKYTQILQVN</sequence>
<dbReference type="InterPro" id="IPR001296">
    <property type="entry name" value="Glyco_trans_1"/>
</dbReference>
<keyword evidence="3" id="KW-0808">Transferase</keyword>
<protein>
    <submittedName>
        <fullName evidence="3">Glycosyl transferase group 1</fullName>
    </submittedName>
</protein>
<dbReference type="Pfam" id="PF00534">
    <property type="entry name" value="Glycos_transf_1"/>
    <property type="match status" value="1"/>
</dbReference>
<dbReference type="HOGENOM" id="CLU_009583_0_0_3"/>
<dbReference type="Proteomes" id="UP000010473">
    <property type="component" value="Chromosome"/>
</dbReference>
<reference evidence="4" key="1">
    <citation type="journal article" date="2013" name="Proc. Natl. Acad. Sci. U.S.A.">
        <title>Improving the coverage of the cyanobacterial phylum using diversity-driven genome sequencing.</title>
        <authorList>
            <person name="Shih P.M."/>
            <person name="Wu D."/>
            <person name="Latifi A."/>
            <person name="Axen S.D."/>
            <person name="Fewer D.P."/>
            <person name="Talla E."/>
            <person name="Calteau A."/>
            <person name="Cai F."/>
            <person name="Tandeau de Marsac N."/>
            <person name="Rippka R."/>
            <person name="Herdman M."/>
            <person name="Sivonen K."/>
            <person name="Coursin T."/>
            <person name="Laurent T."/>
            <person name="Goodwin L."/>
            <person name="Nolan M."/>
            <person name="Davenport K.W."/>
            <person name="Han C.S."/>
            <person name="Rubin E.M."/>
            <person name="Eisen J.A."/>
            <person name="Woyke T."/>
            <person name="Gugger M."/>
            <person name="Kerfeld C.A."/>
        </authorList>
    </citation>
    <scope>NUCLEOTIDE SEQUENCE [LARGE SCALE GENOMIC DNA]</scope>
    <source>
        <strain evidence="4">ATCC 29371 / PCC 7437</strain>
    </source>
</reference>
<accession>K9XS96</accession>
<dbReference type="PATRIC" id="fig|111780.3.peg.1937"/>
<evidence type="ECO:0000259" key="2">
    <source>
        <dbReference type="Pfam" id="PF13439"/>
    </source>
</evidence>
<evidence type="ECO:0000259" key="1">
    <source>
        <dbReference type="Pfam" id="PF00534"/>
    </source>
</evidence>
<dbReference type="KEGG" id="scs:Sta7437_1852"/>
<dbReference type="Pfam" id="PF13439">
    <property type="entry name" value="Glyco_transf_4"/>
    <property type="match status" value="1"/>
</dbReference>
<dbReference type="STRING" id="111780.Sta7437_1852"/>
<dbReference type="PANTHER" id="PTHR12526:SF630">
    <property type="entry name" value="GLYCOSYLTRANSFERASE"/>
    <property type="match status" value="1"/>
</dbReference>
<dbReference type="EMBL" id="CP003653">
    <property type="protein sequence ID" value="AFZ35408.1"/>
    <property type="molecule type" value="Genomic_DNA"/>
</dbReference>
<proteinExistence type="predicted"/>
<dbReference type="AlphaFoldDB" id="K9XS96"/>
<evidence type="ECO:0000313" key="4">
    <source>
        <dbReference type="Proteomes" id="UP000010473"/>
    </source>
</evidence>
<dbReference type="RefSeq" id="WP_015193079.1">
    <property type="nucleotide sequence ID" value="NC_019748.1"/>
</dbReference>
<dbReference type="OrthoDB" id="9787617at2"/>
<dbReference type="GO" id="GO:0016757">
    <property type="term" value="F:glycosyltransferase activity"/>
    <property type="evidence" value="ECO:0007669"/>
    <property type="project" value="InterPro"/>
</dbReference>
<dbReference type="CDD" id="cd03811">
    <property type="entry name" value="GT4_GT28_WabH-like"/>
    <property type="match status" value="1"/>
</dbReference>
<organism evidence="3 4">
    <name type="scientific">Stanieria cyanosphaera (strain ATCC 29371 / PCC 7437)</name>
    <dbReference type="NCBI Taxonomy" id="111780"/>
    <lineage>
        <taxon>Bacteria</taxon>
        <taxon>Bacillati</taxon>
        <taxon>Cyanobacteriota</taxon>
        <taxon>Cyanophyceae</taxon>
        <taxon>Pleurocapsales</taxon>
        <taxon>Dermocarpellaceae</taxon>
        <taxon>Stanieria</taxon>
    </lineage>
</organism>
<dbReference type="InterPro" id="IPR028098">
    <property type="entry name" value="Glyco_trans_4-like_N"/>
</dbReference>
<dbReference type="eggNOG" id="COG0438">
    <property type="taxonomic scope" value="Bacteria"/>
</dbReference>